<protein>
    <submittedName>
        <fullName evidence="1">HAD-hydrolase yfnB</fullName>
        <ecNumber evidence="1">3.-.-.-</ecNumber>
    </submittedName>
</protein>
<dbReference type="PANTHER" id="PTHR47478">
    <property type="match status" value="1"/>
</dbReference>
<dbReference type="EMBL" id="LS483487">
    <property type="protein sequence ID" value="SQJ02756.1"/>
    <property type="molecule type" value="Genomic_DNA"/>
</dbReference>
<dbReference type="GO" id="GO:0008253">
    <property type="term" value="F:5'-nucleotidase activity"/>
    <property type="evidence" value="ECO:0007669"/>
    <property type="project" value="InterPro"/>
</dbReference>
<keyword evidence="1" id="KW-0378">Hydrolase</keyword>
<dbReference type="NCBIfam" id="TIGR02254">
    <property type="entry name" value="YjjG_YfnB"/>
    <property type="match status" value="1"/>
</dbReference>
<dbReference type="GeneID" id="78456133"/>
<evidence type="ECO:0000313" key="1">
    <source>
        <dbReference type="EMBL" id="SQJ02756.1"/>
    </source>
</evidence>
<dbReference type="InterPro" id="IPR041492">
    <property type="entry name" value="HAD_2"/>
</dbReference>
<reference evidence="1 2" key="1">
    <citation type="submission" date="2018-06" db="EMBL/GenBank/DDBJ databases">
        <authorList>
            <consortium name="Pathogen Informatics"/>
            <person name="Doyle S."/>
        </authorList>
    </citation>
    <scope>NUCLEOTIDE SEQUENCE [LARGE SCALE GENOMIC DNA]</scope>
    <source>
        <strain evidence="1 2">NCTC12112</strain>
    </source>
</reference>
<dbReference type="RefSeq" id="WP_005977129.1">
    <property type="nucleotide sequence ID" value="NZ_CABKNW010000002.1"/>
</dbReference>
<dbReference type="Gene3D" id="3.40.50.1000">
    <property type="entry name" value="HAD superfamily/HAD-like"/>
    <property type="match status" value="1"/>
</dbReference>
<dbReference type="NCBIfam" id="TIGR01549">
    <property type="entry name" value="HAD-SF-IA-v1"/>
    <property type="match status" value="1"/>
</dbReference>
<organism evidence="1 2">
    <name type="scientific">Fusobacterium ulcerans</name>
    <dbReference type="NCBI Taxonomy" id="861"/>
    <lineage>
        <taxon>Bacteria</taxon>
        <taxon>Fusobacteriati</taxon>
        <taxon>Fusobacteriota</taxon>
        <taxon>Fusobacteriia</taxon>
        <taxon>Fusobacteriales</taxon>
        <taxon>Fusobacteriaceae</taxon>
        <taxon>Fusobacterium</taxon>
    </lineage>
</organism>
<dbReference type="InterPro" id="IPR023198">
    <property type="entry name" value="PGP-like_dom2"/>
</dbReference>
<gene>
    <name evidence="1" type="primary">yfnB</name>
    <name evidence="1" type="ORF">NCTC12112_01575</name>
</gene>
<sequence length="230" mass="26992">MKFDLILFDIDGTLLDFDLAEKNALADTLNEYNFICNDEILNRYHEINIFYWKQLEKGLVDKKQLAYKRYEQLFSEYGIETDIDTFNFKYRNRLKEGAYLLDNAMEICQELHENKIKLGVASNGGNDIQIRRIKKIGLDKYLDYMFVSEEIGYNKPHKEYFEHIFQKIEDIPKKKIMMVGDSLTADIQGGKNAGIITCWYNPNGESSIENIKPDYEIKDLLELRKLVGIL</sequence>
<dbReference type="SFLD" id="SFLDS00003">
    <property type="entry name" value="Haloacid_Dehalogenase"/>
    <property type="match status" value="1"/>
</dbReference>
<dbReference type="PANTHER" id="PTHR47478:SF1">
    <property type="entry name" value="PYRIMIDINE 5'-NUCLEOTIDASE YJJG"/>
    <property type="match status" value="1"/>
</dbReference>
<dbReference type="Pfam" id="PF13419">
    <property type="entry name" value="HAD_2"/>
    <property type="match status" value="1"/>
</dbReference>
<accession>A0AAX2JA84</accession>
<name>A0AAX2JA84_9FUSO</name>
<dbReference type="EC" id="3.-.-.-" evidence="1"/>
<dbReference type="SUPFAM" id="SSF56784">
    <property type="entry name" value="HAD-like"/>
    <property type="match status" value="1"/>
</dbReference>
<dbReference type="Proteomes" id="UP000249008">
    <property type="component" value="Chromosome 1"/>
</dbReference>
<dbReference type="InterPro" id="IPR006439">
    <property type="entry name" value="HAD-SF_hydro_IA"/>
</dbReference>
<dbReference type="AlphaFoldDB" id="A0AAX2JA84"/>
<dbReference type="InterPro" id="IPR036412">
    <property type="entry name" value="HAD-like_sf"/>
</dbReference>
<dbReference type="PRINTS" id="PR00413">
    <property type="entry name" value="HADHALOGNASE"/>
</dbReference>
<dbReference type="SFLD" id="SFLDG01135">
    <property type="entry name" value="C1.5.6:_HAD__Beta-PGM__Phospha"/>
    <property type="match status" value="1"/>
</dbReference>
<dbReference type="KEGG" id="ful:C4N20_15000"/>
<dbReference type="SFLD" id="SFLDG01129">
    <property type="entry name" value="C1.5:_HAD__Beta-PGM__Phosphata"/>
    <property type="match status" value="1"/>
</dbReference>
<proteinExistence type="predicted"/>
<dbReference type="InterPro" id="IPR011951">
    <property type="entry name" value="HAD-SF_hydro_IA_YjjG/PynA"/>
</dbReference>
<dbReference type="InterPro" id="IPR023214">
    <property type="entry name" value="HAD_sf"/>
</dbReference>
<dbReference type="InterPro" id="IPR052550">
    <property type="entry name" value="Pyrimidine_5'-ntase_YjjG"/>
</dbReference>
<dbReference type="Gene3D" id="1.10.150.240">
    <property type="entry name" value="Putative phosphatase, domain 2"/>
    <property type="match status" value="1"/>
</dbReference>
<evidence type="ECO:0000313" key="2">
    <source>
        <dbReference type="Proteomes" id="UP000249008"/>
    </source>
</evidence>